<proteinExistence type="predicted"/>
<dbReference type="KEGG" id="loa:LOAG_01854"/>
<sequence length="200" mass="23174">MHPAHTKIKTRKLRTKEQPIRSGAIEVVGRKNIIMKDTHGETIRVVATIRKGGDDNLLANVTANKYPAVKHDKLISKLTKKPMGSVMETWEDHFGNKVTLTDDLKKLKVTTEEALRKNEDKEVMEKRVKHAARMVAISRQEAKYKKELKNKMMKFETKQMDHSKLFNLLKASKKDELDVQYTQCYILCLLINTFTYSHLH</sequence>
<organism evidence="1">
    <name type="scientific">Loa loa</name>
    <name type="common">Eye worm</name>
    <name type="synonym">Filaria loa</name>
    <dbReference type="NCBI Taxonomy" id="7209"/>
    <lineage>
        <taxon>Eukaryota</taxon>
        <taxon>Metazoa</taxon>
        <taxon>Ecdysozoa</taxon>
        <taxon>Nematoda</taxon>
        <taxon>Chromadorea</taxon>
        <taxon>Rhabditida</taxon>
        <taxon>Spirurina</taxon>
        <taxon>Spiruromorpha</taxon>
        <taxon>Filarioidea</taxon>
        <taxon>Onchocercidae</taxon>
        <taxon>Loa</taxon>
    </lineage>
</organism>
<gene>
    <name evidence="1" type="ORF">LOAG_01854</name>
</gene>
<name>A0A1S0U9X7_LOALO</name>
<reference evidence="1" key="1">
    <citation type="submission" date="2012-04" db="EMBL/GenBank/DDBJ databases">
        <title>The Genome Sequence of Loa loa.</title>
        <authorList>
            <consortium name="The Broad Institute Genome Sequencing Platform"/>
            <consortium name="Broad Institute Genome Sequencing Center for Infectious Disease"/>
            <person name="Nutman T.B."/>
            <person name="Fink D.L."/>
            <person name="Russ C."/>
            <person name="Young S."/>
            <person name="Zeng Q."/>
            <person name="Gargeya S."/>
            <person name="Alvarado L."/>
            <person name="Berlin A."/>
            <person name="Chapman S.B."/>
            <person name="Chen Z."/>
            <person name="Freedman E."/>
            <person name="Gellesch M."/>
            <person name="Goldberg J."/>
            <person name="Griggs A."/>
            <person name="Gujja S."/>
            <person name="Heilman E.R."/>
            <person name="Heiman D."/>
            <person name="Howarth C."/>
            <person name="Mehta T."/>
            <person name="Neiman D."/>
            <person name="Pearson M."/>
            <person name="Roberts A."/>
            <person name="Saif S."/>
            <person name="Shea T."/>
            <person name="Shenoy N."/>
            <person name="Sisk P."/>
            <person name="Stolte C."/>
            <person name="Sykes S."/>
            <person name="White J."/>
            <person name="Yandava C."/>
            <person name="Haas B."/>
            <person name="Henn M.R."/>
            <person name="Nusbaum C."/>
            <person name="Birren B."/>
        </authorList>
    </citation>
    <scope>NUCLEOTIDE SEQUENCE [LARGE SCALE GENOMIC DNA]</scope>
</reference>
<protein>
    <submittedName>
        <fullName evidence="1">Uncharacterized protein</fullName>
    </submittedName>
</protein>
<dbReference type="GeneID" id="9939230"/>
<dbReference type="CTD" id="9939230"/>
<dbReference type="AlphaFoldDB" id="A0A1S0U9X7"/>
<dbReference type="EMBL" id="JH712149">
    <property type="protein sequence ID" value="EFO26630.1"/>
    <property type="molecule type" value="Genomic_DNA"/>
</dbReference>
<evidence type="ECO:0000313" key="1">
    <source>
        <dbReference type="EMBL" id="EFO26630.1"/>
    </source>
</evidence>
<dbReference type="RefSeq" id="XP_003137440.1">
    <property type="nucleotide sequence ID" value="XM_003137392.1"/>
</dbReference>
<dbReference type="OrthoDB" id="5872458at2759"/>
<accession>A0A1S0U9X7</accession>
<dbReference type="InParanoid" id="A0A1S0U9X7"/>